<dbReference type="EMBL" id="QMQV01000027">
    <property type="protein sequence ID" value="RLE49661.1"/>
    <property type="molecule type" value="Genomic_DNA"/>
</dbReference>
<dbReference type="InterPro" id="IPR007438">
    <property type="entry name" value="DUF488"/>
</dbReference>
<dbReference type="PANTHER" id="PTHR39337">
    <property type="entry name" value="BLR5642 PROTEIN"/>
    <property type="match status" value="1"/>
</dbReference>
<comment type="caution">
    <text evidence="1">The sequence shown here is derived from an EMBL/GenBank/DDBJ whole genome shotgun (WGS) entry which is preliminary data.</text>
</comment>
<dbReference type="Pfam" id="PF04343">
    <property type="entry name" value="DUF488"/>
    <property type="match status" value="1"/>
</dbReference>
<sequence length="148" mass="17788">MSRRVYTIGHSNRSLENFLFILKLLKVDLLVDVRRFPTSSKYPHFKREVLEEAVEKEGIRYIWLGEELGGFREISYEEYVKTKDFERALDHLILTISQANNPAIMCSEMLWFKCHRRFISDELVRRGWEVIHVIDSDKRYRHKLKVRG</sequence>
<evidence type="ECO:0000313" key="1">
    <source>
        <dbReference type="EMBL" id="RLE49661.1"/>
    </source>
</evidence>
<reference evidence="3 4" key="1">
    <citation type="submission" date="2018-06" db="EMBL/GenBank/DDBJ databases">
        <title>Extensive metabolic versatility and redundancy in microbially diverse, dynamic hydrothermal sediments.</title>
        <authorList>
            <person name="Dombrowski N."/>
            <person name="Teske A."/>
            <person name="Baker B.J."/>
        </authorList>
    </citation>
    <scope>NUCLEOTIDE SEQUENCE [LARGE SCALE GENOMIC DNA]</scope>
    <source>
        <strain evidence="2">B34_G17</strain>
        <strain evidence="1">B66_G16</strain>
    </source>
</reference>
<accession>A0A497ERX6</accession>
<dbReference type="PANTHER" id="PTHR39337:SF1">
    <property type="entry name" value="BLR5642 PROTEIN"/>
    <property type="match status" value="1"/>
</dbReference>
<dbReference type="AlphaFoldDB" id="A0A497ERX6"/>
<proteinExistence type="predicted"/>
<organism evidence="1 4">
    <name type="scientific">Thermoproteota archaeon</name>
    <dbReference type="NCBI Taxonomy" id="2056631"/>
    <lineage>
        <taxon>Archaea</taxon>
        <taxon>Thermoproteota</taxon>
    </lineage>
</organism>
<evidence type="ECO:0000313" key="2">
    <source>
        <dbReference type="EMBL" id="RLE53093.1"/>
    </source>
</evidence>
<dbReference type="InterPro" id="IPR014519">
    <property type="entry name" value="UCP024492"/>
</dbReference>
<dbReference type="Proteomes" id="UP000272051">
    <property type="component" value="Unassembled WGS sequence"/>
</dbReference>
<protein>
    <submittedName>
        <fullName evidence="1">DUF488 domain-containing protein</fullName>
    </submittedName>
</protein>
<name>A0A497ERX6_9CREN</name>
<evidence type="ECO:0000313" key="4">
    <source>
        <dbReference type="Proteomes" id="UP000278475"/>
    </source>
</evidence>
<gene>
    <name evidence="1" type="ORF">DRJ31_04120</name>
    <name evidence="2" type="ORF">DRJ33_02000</name>
</gene>
<evidence type="ECO:0000313" key="3">
    <source>
        <dbReference type="Proteomes" id="UP000272051"/>
    </source>
</evidence>
<dbReference type="Proteomes" id="UP000278475">
    <property type="component" value="Unassembled WGS sequence"/>
</dbReference>
<dbReference type="PIRSF" id="PIRSF024492">
    <property type="entry name" value="UCP024492"/>
    <property type="match status" value="1"/>
</dbReference>
<dbReference type="EMBL" id="QMQX01000022">
    <property type="protein sequence ID" value="RLE53093.1"/>
    <property type="molecule type" value="Genomic_DNA"/>
</dbReference>